<dbReference type="EnsemblMetazoa" id="HelroT171985">
    <property type="protein sequence ID" value="HelroP171985"/>
    <property type="gene ID" value="HelroG171985"/>
</dbReference>
<evidence type="ECO:0000256" key="1">
    <source>
        <dbReference type="SAM" id="MobiDB-lite"/>
    </source>
</evidence>
<evidence type="ECO:0008006" key="6">
    <source>
        <dbReference type="Google" id="ProtNLM"/>
    </source>
</evidence>
<reference evidence="4" key="3">
    <citation type="submission" date="2015-06" db="UniProtKB">
        <authorList>
            <consortium name="EnsemblMetazoa"/>
        </authorList>
    </citation>
    <scope>IDENTIFICATION</scope>
</reference>
<dbReference type="EMBL" id="AMQM01004013">
    <property type="status" value="NOT_ANNOTATED_CDS"/>
    <property type="molecule type" value="Genomic_DNA"/>
</dbReference>
<dbReference type="OrthoDB" id="547680at2759"/>
<organism evidence="4 5">
    <name type="scientific">Helobdella robusta</name>
    <name type="common">Californian leech</name>
    <dbReference type="NCBI Taxonomy" id="6412"/>
    <lineage>
        <taxon>Eukaryota</taxon>
        <taxon>Metazoa</taxon>
        <taxon>Spiralia</taxon>
        <taxon>Lophotrochozoa</taxon>
        <taxon>Annelida</taxon>
        <taxon>Clitellata</taxon>
        <taxon>Hirudinea</taxon>
        <taxon>Rhynchobdellida</taxon>
        <taxon>Glossiphoniidae</taxon>
        <taxon>Helobdella</taxon>
    </lineage>
</organism>
<feature type="compositionally biased region" description="Low complexity" evidence="1">
    <location>
        <begin position="357"/>
        <end position="373"/>
    </location>
</feature>
<reference evidence="5" key="1">
    <citation type="submission" date="2012-12" db="EMBL/GenBank/DDBJ databases">
        <authorList>
            <person name="Hellsten U."/>
            <person name="Grimwood J."/>
            <person name="Chapman J.A."/>
            <person name="Shapiro H."/>
            <person name="Aerts A."/>
            <person name="Otillar R.P."/>
            <person name="Terry A.Y."/>
            <person name="Boore J.L."/>
            <person name="Simakov O."/>
            <person name="Marletaz F."/>
            <person name="Cho S.-J."/>
            <person name="Edsinger-Gonzales E."/>
            <person name="Havlak P."/>
            <person name="Kuo D.-H."/>
            <person name="Larsson T."/>
            <person name="Lv J."/>
            <person name="Arendt D."/>
            <person name="Savage R."/>
            <person name="Osoegawa K."/>
            <person name="de Jong P."/>
            <person name="Lindberg D.R."/>
            <person name="Seaver E.C."/>
            <person name="Weisblat D.A."/>
            <person name="Putnam N.H."/>
            <person name="Grigoriev I.V."/>
            <person name="Rokhsar D.S."/>
        </authorList>
    </citation>
    <scope>NUCLEOTIDE SEQUENCE</scope>
</reference>
<name>T1F4X1_HELRO</name>
<evidence type="ECO:0000256" key="2">
    <source>
        <dbReference type="SAM" id="SignalP"/>
    </source>
</evidence>
<dbReference type="RefSeq" id="XP_009016911.1">
    <property type="nucleotide sequence ID" value="XM_009018663.1"/>
</dbReference>
<sequence length="420" mass="47516">MGGGVVFGRCLQFLLIQILMFHPSETVNLAFKRKVYASSVELDYPPNLASDGVKNVSGKMAKTLDNSKPGWLVIDLEFVFPIKGVNVYITSDDCWCHMNNFEIWLSNTFDVTVNKSITKTTLCARAGVVSQGLEVTLNCLLEDARFRYVILHQASNESQLSVTEIEVIGDESYVQYYAGCFMDFKEAVQTRSVQSLEECFNNRECYCSSVLTSRMLPLIKCEYRCSDEELLSCPKAKNFNIFRVSPCNYKDSSSWNYCPTHCSDEKPADSLGMCSDCQAGYCGSTCQLRDCYNNNGGCGDHQCIIQYSNFVDAFECDCNEGYHKSTYDGQCEHVQRSKRKNQPTNSEKVYDNHNSHRSNNTNNSNSNNNNNFNMRSLSYESPQRDTEYHNYAEIVESTKDNNRGSIFPKKGSPSCLDVLE</sequence>
<evidence type="ECO:0000313" key="5">
    <source>
        <dbReference type="Proteomes" id="UP000015101"/>
    </source>
</evidence>
<keyword evidence="5" id="KW-1185">Reference proteome</keyword>
<feature type="region of interest" description="Disordered" evidence="1">
    <location>
        <begin position="333"/>
        <end position="385"/>
    </location>
</feature>
<protein>
    <recommendedName>
        <fullName evidence="6">EGF-like domain-containing protein</fullName>
    </recommendedName>
</protein>
<accession>T1F4X1</accession>
<gene>
    <name evidence="4" type="primary">20203870</name>
    <name evidence="3" type="ORF">HELRODRAFT_171985</name>
</gene>
<dbReference type="Proteomes" id="UP000015101">
    <property type="component" value="Unassembled WGS sequence"/>
</dbReference>
<dbReference type="GeneID" id="20203870"/>
<feature type="region of interest" description="Disordered" evidence="1">
    <location>
        <begin position="401"/>
        <end position="420"/>
    </location>
</feature>
<dbReference type="SUPFAM" id="SSF49785">
    <property type="entry name" value="Galactose-binding domain-like"/>
    <property type="match status" value="1"/>
</dbReference>
<proteinExistence type="predicted"/>
<dbReference type="AlphaFoldDB" id="T1F4X1"/>
<feature type="chain" id="PRO_5010980320" description="EGF-like domain-containing protein" evidence="2">
    <location>
        <begin position="27"/>
        <end position="420"/>
    </location>
</feature>
<dbReference type="InterPro" id="IPR008979">
    <property type="entry name" value="Galactose-bd-like_sf"/>
</dbReference>
<dbReference type="HOGENOM" id="CLU_654316_0_0_1"/>
<feature type="signal peptide" evidence="2">
    <location>
        <begin position="1"/>
        <end position="26"/>
    </location>
</feature>
<dbReference type="KEGG" id="hro:HELRODRAFT_171985"/>
<dbReference type="EMBL" id="KB096411">
    <property type="protein sequence ID" value="ESO04978.1"/>
    <property type="molecule type" value="Genomic_DNA"/>
</dbReference>
<evidence type="ECO:0000313" key="4">
    <source>
        <dbReference type="EnsemblMetazoa" id="HelroP171985"/>
    </source>
</evidence>
<evidence type="ECO:0000313" key="3">
    <source>
        <dbReference type="EMBL" id="ESO04978.1"/>
    </source>
</evidence>
<dbReference type="CTD" id="20203870"/>
<keyword evidence="2" id="KW-0732">Signal</keyword>
<dbReference type="Gene3D" id="2.60.120.260">
    <property type="entry name" value="Galactose-binding domain-like"/>
    <property type="match status" value="1"/>
</dbReference>
<dbReference type="InParanoid" id="T1F4X1"/>
<reference evidence="3 5" key="2">
    <citation type="journal article" date="2013" name="Nature">
        <title>Insights into bilaterian evolution from three spiralian genomes.</title>
        <authorList>
            <person name="Simakov O."/>
            <person name="Marletaz F."/>
            <person name="Cho S.J."/>
            <person name="Edsinger-Gonzales E."/>
            <person name="Havlak P."/>
            <person name="Hellsten U."/>
            <person name="Kuo D.H."/>
            <person name="Larsson T."/>
            <person name="Lv J."/>
            <person name="Arendt D."/>
            <person name="Savage R."/>
            <person name="Osoegawa K."/>
            <person name="de Jong P."/>
            <person name="Grimwood J."/>
            <person name="Chapman J.A."/>
            <person name="Shapiro H."/>
            <person name="Aerts A."/>
            <person name="Otillar R.P."/>
            <person name="Terry A.Y."/>
            <person name="Boore J.L."/>
            <person name="Grigoriev I.V."/>
            <person name="Lindberg D.R."/>
            <person name="Seaver E.C."/>
            <person name="Weisblat D.A."/>
            <person name="Putnam N.H."/>
            <person name="Rokhsar D.S."/>
        </authorList>
    </citation>
    <scope>NUCLEOTIDE SEQUENCE</scope>
</reference>